<keyword evidence="2" id="KW-1185">Reference proteome</keyword>
<evidence type="ECO:0000313" key="1">
    <source>
        <dbReference type="EMBL" id="SIT41185.1"/>
    </source>
</evidence>
<protein>
    <submittedName>
        <fullName evidence="1">Uncharacterized protein</fullName>
    </submittedName>
</protein>
<name>A0A1N7S1F0_9BURK</name>
<dbReference type="AlphaFoldDB" id="A0A1N7S1F0"/>
<proteinExistence type="predicted"/>
<reference evidence="1 2" key="1">
    <citation type="submission" date="2016-12" db="EMBL/GenBank/DDBJ databases">
        <authorList>
            <person name="Song W.-J."/>
            <person name="Kurnit D.M."/>
        </authorList>
    </citation>
    <scope>NUCLEOTIDE SEQUENCE [LARGE SCALE GENOMIC DNA]</scope>
    <source>
        <strain evidence="1 2">STM7296</strain>
    </source>
</reference>
<organism evidence="1 2">
    <name type="scientific">Paraburkholderia ribeironis</name>
    <dbReference type="NCBI Taxonomy" id="1247936"/>
    <lineage>
        <taxon>Bacteria</taxon>
        <taxon>Pseudomonadati</taxon>
        <taxon>Pseudomonadota</taxon>
        <taxon>Betaproteobacteria</taxon>
        <taxon>Burkholderiales</taxon>
        <taxon>Burkholderiaceae</taxon>
        <taxon>Paraburkholderia</taxon>
    </lineage>
</organism>
<gene>
    <name evidence="1" type="ORF">BN2475_280058</name>
</gene>
<evidence type="ECO:0000313" key="2">
    <source>
        <dbReference type="Proteomes" id="UP000187012"/>
    </source>
</evidence>
<dbReference type="EMBL" id="CYGX02000028">
    <property type="protein sequence ID" value="SIT41185.1"/>
    <property type="molecule type" value="Genomic_DNA"/>
</dbReference>
<dbReference type="Proteomes" id="UP000187012">
    <property type="component" value="Unassembled WGS sequence"/>
</dbReference>
<sequence>MLPKVWRKAIHAGARKDSPLGMQHTITENGANRAARARYPYGATSRIAQKAAHGASAKGRHSHAGWLSLYPPEYCGRLRGLRREAAGTSRNQ</sequence>
<accession>A0A1N7S1F0</accession>
<dbReference type="STRING" id="1247936.BN2475_280058"/>